<keyword evidence="2" id="KW-0479">Metal-binding</keyword>
<reference evidence="10" key="1">
    <citation type="journal article" date="2023" name="Mol. Biol. Evol.">
        <title>Third-Generation Sequencing Reveals the Adaptive Role of the Epigenome in Three Deep-Sea Polychaetes.</title>
        <authorList>
            <person name="Perez M."/>
            <person name="Aroh O."/>
            <person name="Sun Y."/>
            <person name="Lan Y."/>
            <person name="Juniper S.K."/>
            <person name="Young C.R."/>
            <person name="Angers B."/>
            <person name="Qian P.Y."/>
        </authorList>
    </citation>
    <scope>NUCLEOTIDE SEQUENCE</scope>
    <source>
        <strain evidence="10">R07B-5</strain>
    </source>
</reference>
<dbReference type="GO" id="GO:0005634">
    <property type="term" value="C:nucleus"/>
    <property type="evidence" value="ECO:0007669"/>
    <property type="project" value="UniProtKB-SubCell"/>
</dbReference>
<name>A0AAD9KJL8_RIDPI</name>
<comment type="caution">
    <text evidence="10">The sequence shown here is derived from an EMBL/GenBank/DDBJ whole genome shotgun (WGS) entry which is preliminary data.</text>
</comment>
<keyword evidence="6" id="KW-0539">Nucleus</keyword>
<evidence type="ECO:0000256" key="3">
    <source>
        <dbReference type="ARBA" id="ARBA00022737"/>
    </source>
</evidence>
<dbReference type="PROSITE" id="PS50157">
    <property type="entry name" value="ZINC_FINGER_C2H2_2"/>
    <property type="match status" value="1"/>
</dbReference>
<evidence type="ECO:0000256" key="2">
    <source>
        <dbReference type="ARBA" id="ARBA00022723"/>
    </source>
</evidence>
<dbReference type="SMART" id="SM00355">
    <property type="entry name" value="ZnF_C2H2"/>
    <property type="match status" value="2"/>
</dbReference>
<evidence type="ECO:0000256" key="8">
    <source>
        <dbReference type="SAM" id="MobiDB-lite"/>
    </source>
</evidence>
<evidence type="ECO:0000259" key="9">
    <source>
        <dbReference type="PROSITE" id="PS50157"/>
    </source>
</evidence>
<dbReference type="PANTHER" id="PTHR24394">
    <property type="entry name" value="ZINC FINGER PROTEIN"/>
    <property type="match status" value="1"/>
</dbReference>
<dbReference type="EMBL" id="JAODUO010000948">
    <property type="protein sequence ID" value="KAK2172591.1"/>
    <property type="molecule type" value="Genomic_DNA"/>
</dbReference>
<feature type="compositionally biased region" description="Polar residues" evidence="8">
    <location>
        <begin position="74"/>
        <end position="83"/>
    </location>
</feature>
<proteinExistence type="predicted"/>
<dbReference type="GO" id="GO:0008270">
    <property type="term" value="F:zinc ion binding"/>
    <property type="evidence" value="ECO:0007669"/>
    <property type="project" value="UniProtKB-KW"/>
</dbReference>
<accession>A0AAD9KJL8</accession>
<evidence type="ECO:0000313" key="10">
    <source>
        <dbReference type="EMBL" id="KAK2172591.1"/>
    </source>
</evidence>
<evidence type="ECO:0000256" key="5">
    <source>
        <dbReference type="ARBA" id="ARBA00022833"/>
    </source>
</evidence>
<evidence type="ECO:0000256" key="7">
    <source>
        <dbReference type="PROSITE-ProRule" id="PRU00042"/>
    </source>
</evidence>
<dbReference type="AlphaFoldDB" id="A0AAD9KJL8"/>
<dbReference type="PANTHER" id="PTHR24394:SF29">
    <property type="entry name" value="MYONEURIN"/>
    <property type="match status" value="1"/>
</dbReference>
<dbReference type="InterPro" id="IPR013087">
    <property type="entry name" value="Znf_C2H2_type"/>
</dbReference>
<feature type="domain" description="C2H2-type" evidence="9">
    <location>
        <begin position="138"/>
        <end position="165"/>
    </location>
</feature>
<feature type="compositionally biased region" description="Polar residues" evidence="8">
    <location>
        <begin position="7"/>
        <end position="20"/>
    </location>
</feature>
<gene>
    <name evidence="10" type="ORF">NP493_941g02041</name>
</gene>
<dbReference type="PROSITE" id="PS00028">
    <property type="entry name" value="ZINC_FINGER_C2H2_1"/>
    <property type="match status" value="2"/>
</dbReference>
<dbReference type="Gene3D" id="3.30.160.60">
    <property type="entry name" value="Classic Zinc Finger"/>
    <property type="match status" value="1"/>
</dbReference>
<feature type="region of interest" description="Disordered" evidence="8">
    <location>
        <begin position="1"/>
        <end position="20"/>
    </location>
</feature>
<dbReference type="InterPro" id="IPR036236">
    <property type="entry name" value="Znf_C2H2_sf"/>
</dbReference>
<comment type="subcellular location">
    <subcellularLocation>
        <location evidence="1">Nucleus</location>
    </subcellularLocation>
</comment>
<dbReference type="SUPFAM" id="SSF57667">
    <property type="entry name" value="beta-beta-alpha zinc fingers"/>
    <property type="match status" value="1"/>
</dbReference>
<sequence>MLAAESVENQNSTKGNDTYSQIEDIDACPVTIVKCDEDSFDKQDSDATTDREACSGDAAKEVLAVGEADGTEESGGTPQLSTYTKEHGGDDGNVSESKPYACPLCVESYDTLTTLHCHEILHHGGVLLHTPPPPVKPFSCSFCHAAFTKKTGLMSHERFHSRDAALYNSIKLSGANRQGTLQSSVRVKEICR</sequence>
<evidence type="ECO:0000256" key="6">
    <source>
        <dbReference type="ARBA" id="ARBA00023242"/>
    </source>
</evidence>
<evidence type="ECO:0000256" key="4">
    <source>
        <dbReference type="ARBA" id="ARBA00022771"/>
    </source>
</evidence>
<keyword evidence="4 7" id="KW-0863">Zinc-finger</keyword>
<keyword evidence="3" id="KW-0677">Repeat</keyword>
<protein>
    <recommendedName>
        <fullName evidence="9">C2H2-type domain-containing protein</fullName>
    </recommendedName>
</protein>
<dbReference type="GO" id="GO:0000981">
    <property type="term" value="F:DNA-binding transcription factor activity, RNA polymerase II-specific"/>
    <property type="evidence" value="ECO:0007669"/>
    <property type="project" value="TreeGrafter"/>
</dbReference>
<evidence type="ECO:0000256" key="1">
    <source>
        <dbReference type="ARBA" id="ARBA00004123"/>
    </source>
</evidence>
<feature type="compositionally biased region" description="Basic and acidic residues" evidence="8">
    <location>
        <begin position="39"/>
        <end position="60"/>
    </location>
</feature>
<keyword evidence="5" id="KW-0862">Zinc</keyword>
<evidence type="ECO:0000313" key="11">
    <source>
        <dbReference type="Proteomes" id="UP001209878"/>
    </source>
</evidence>
<dbReference type="Proteomes" id="UP001209878">
    <property type="component" value="Unassembled WGS sequence"/>
</dbReference>
<feature type="region of interest" description="Disordered" evidence="8">
    <location>
        <begin position="39"/>
        <end position="94"/>
    </location>
</feature>
<organism evidence="10 11">
    <name type="scientific">Ridgeia piscesae</name>
    <name type="common">Tubeworm</name>
    <dbReference type="NCBI Taxonomy" id="27915"/>
    <lineage>
        <taxon>Eukaryota</taxon>
        <taxon>Metazoa</taxon>
        <taxon>Spiralia</taxon>
        <taxon>Lophotrochozoa</taxon>
        <taxon>Annelida</taxon>
        <taxon>Polychaeta</taxon>
        <taxon>Sedentaria</taxon>
        <taxon>Canalipalpata</taxon>
        <taxon>Sabellida</taxon>
        <taxon>Siboglinidae</taxon>
        <taxon>Ridgeia</taxon>
    </lineage>
</organism>
<keyword evidence="11" id="KW-1185">Reference proteome</keyword>